<evidence type="ECO:0000259" key="2">
    <source>
        <dbReference type="Pfam" id="PF25023"/>
    </source>
</evidence>
<comment type="caution">
    <text evidence="3">The sequence shown here is derived from an EMBL/GenBank/DDBJ whole genome shotgun (WGS) entry which is preliminary data.</text>
</comment>
<dbReference type="NCBIfam" id="TIGR01643">
    <property type="entry name" value="YD_repeat_2x"/>
    <property type="match status" value="1"/>
</dbReference>
<dbReference type="PANTHER" id="PTHR32305">
    <property type="match status" value="1"/>
</dbReference>
<keyword evidence="1" id="KW-0677">Repeat</keyword>
<dbReference type="Pfam" id="PF25023">
    <property type="entry name" value="TEN_YD-shell"/>
    <property type="match status" value="2"/>
</dbReference>
<feature type="domain" description="Teneurin-like YD-shell" evidence="2">
    <location>
        <begin position="1199"/>
        <end position="1304"/>
    </location>
</feature>
<reference evidence="3 4" key="1">
    <citation type="submission" date="2024-06" db="EMBL/GenBank/DDBJ databases">
        <title>The Natural Products Discovery Center: Release of the First 8490 Sequenced Strains for Exploring Actinobacteria Biosynthetic Diversity.</title>
        <authorList>
            <person name="Kalkreuter E."/>
            <person name="Kautsar S.A."/>
            <person name="Yang D."/>
            <person name="Bader C.D."/>
            <person name="Teijaro C.N."/>
            <person name="Fluegel L."/>
            <person name="Davis C.M."/>
            <person name="Simpson J.R."/>
            <person name="Lauterbach L."/>
            <person name="Steele A.D."/>
            <person name="Gui C."/>
            <person name="Meng S."/>
            <person name="Li G."/>
            <person name="Viehrig K."/>
            <person name="Ye F."/>
            <person name="Su P."/>
            <person name="Kiefer A.F."/>
            <person name="Nichols A."/>
            <person name="Cepeda A.J."/>
            <person name="Yan W."/>
            <person name="Fan B."/>
            <person name="Jiang Y."/>
            <person name="Adhikari A."/>
            <person name="Zheng C.-J."/>
            <person name="Schuster L."/>
            <person name="Cowan T.M."/>
            <person name="Smanski M.J."/>
            <person name="Chevrette M.G."/>
            <person name="De Carvalho L.P.S."/>
            <person name="Shen B."/>
        </authorList>
    </citation>
    <scope>NUCLEOTIDE SEQUENCE [LARGE SCALE GENOMIC DNA]</scope>
    <source>
        <strain evidence="3 4">NPDC033843</strain>
    </source>
</reference>
<dbReference type="InterPro" id="IPR056823">
    <property type="entry name" value="TEN-like_YD-shell"/>
</dbReference>
<protein>
    <submittedName>
        <fullName evidence="3">RHS repeat-associated core domain-containing protein</fullName>
    </submittedName>
</protein>
<dbReference type="EMBL" id="JBEZVE010000009">
    <property type="protein sequence ID" value="MEU3782408.1"/>
    <property type="molecule type" value="Genomic_DNA"/>
</dbReference>
<evidence type="ECO:0000256" key="1">
    <source>
        <dbReference type="ARBA" id="ARBA00022737"/>
    </source>
</evidence>
<dbReference type="PANTHER" id="PTHR32305:SF17">
    <property type="entry name" value="TRNA NUCLEASE WAPA"/>
    <property type="match status" value="1"/>
</dbReference>
<dbReference type="InterPro" id="IPR006530">
    <property type="entry name" value="YD"/>
</dbReference>
<organism evidence="3 4">
    <name type="scientific">Streptomyces sp. 900129855</name>
    <dbReference type="NCBI Taxonomy" id="3155129"/>
    <lineage>
        <taxon>Bacteria</taxon>
        <taxon>Bacillati</taxon>
        <taxon>Actinomycetota</taxon>
        <taxon>Actinomycetes</taxon>
        <taxon>Kitasatosporales</taxon>
        <taxon>Streptomycetaceae</taxon>
        <taxon>Streptomyces</taxon>
    </lineage>
</organism>
<proteinExistence type="predicted"/>
<dbReference type="Proteomes" id="UP001550739">
    <property type="component" value="Unassembled WGS sequence"/>
</dbReference>
<dbReference type="InterPro" id="IPR050708">
    <property type="entry name" value="T6SS_VgrG/RHS"/>
</dbReference>
<evidence type="ECO:0000313" key="4">
    <source>
        <dbReference type="Proteomes" id="UP001550739"/>
    </source>
</evidence>
<keyword evidence="4" id="KW-1185">Reference proteome</keyword>
<feature type="non-terminal residue" evidence="3">
    <location>
        <position position="1782"/>
    </location>
</feature>
<name>A0ABV2ZIM2_9ACTN</name>
<feature type="domain" description="Teneurin-like YD-shell" evidence="2">
    <location>
        <begin position="1611"/>
        <end position="1781"/>
    </location>
</feature>
<gene>
    <name evidence="3" type="ORF">AB0E89_17850</name>
</gene>
<evidence type="ECO:0000313" key="3">
    <source>
        <dbReference type="EMBL" id="MEU3782408.1"/>
    </source>
</evidence>
<accession>A0ABV2ZIM2</accession>
<dbReference type="InterPro" id="IPR022385">
    <property type="entry name" value="Rhs_assc_core"/>
</dbReference>
<dbReference type="Gene3D" id="2.180.10.10">
    <property type="entry name" value="RHS repeat-associated core"/>
    <property type="match status" value="1"/>
</dbReference>
<sequence>MAVGSTDHRPDDVRPWKAPKVAWPEPGSATVQLNSVTAKSVAKKAGSLPLALTTPLVKERTAATTPTKATVTLADQKTARRAGVDGLLFSLARADGNTAAGTASVQVDYNSFRGAYGGDWASRLRLVQLPACALTTPDKPVCRVGKPLPTTNNTKTGTLTANATLPAASSTSTATKSATLSAATVLAATAQSSGASGDYKATSLQASGSWTAGGSTGGFSWSYPIDTPAVPGGLKPNVSLGYDSKAVDGRTSASNNQPSWIGDGWDWQPGYVERRYKSCEDDKDKAGATNTTKVGDQCWYNDNAVMSLGGKTIDLVHDKDEGWHAVADDGEKIEKLTGATNGDDGTDGVDGKGEYWKVTTADGTQYFFGRNKLPGWSDNGAAADDPVTNSTWTAPVFGNHSGEPCYNASFASAWCQQAWRWQLDYVVDPRGNAMAYYWSKESNNYGRNVSETTGKATVTPYVRGGWLERIDYGLRDDQVYSGKAAGQVQFGVTSRCLTNCTFDDANAANWPDVPYDQYCKDGSTECKDKYSPTFWSQKRLTSITTKILTGGAYKDVDTWTLDQNFPASGDGISTPMWLKSIQHTGKSGAAVALPAVTFEGVQKPNRVDKLYDSLAPFVRLRMSKIRTETGGAIGVDYLDPDCTATTLPAADGTNTTRCYQVKWPFEGEDAKKDWFIVYPVKRVIEDDNLVESPDTVTEYTYLGGAKWAKSTDEFTKAKDRTYSVSRGYERVQTRKGTGADARTLTESRYFRGIDGAEVKDSAGIAVTDREQFAGAVRENATYNGDGGALVSATSYTPWRSAVVATRSRSEADLPALEAYHTGTAAEETRTTVTGGTRTTKTTRGFDAYGMVTQVSEHGDTAKTGSATTVGDEKCTTTTYLRNTTAWILNTVSRAETVAALCNSTVNRPEDVIDDVRTSYDGAAFGVAPTKGLVTKSERINGAGTAYEATSSVPSTCGTAKNQLCYDQYGRGLAAADAYGQVTSTTYTPATGENPTATTVTNPRGHTAKTLLDPLRGQPTDATDANGLVTSTAYDGLGRTTKVWLPTRSAAQFPNAPNYSYAYQIRTDGPAVVTTKHLDHNSRYQTGYAFYDGLLRDRQTQTVSPDLAGRLVTETFYNTRGEAWRTSGTFFATGAPEAVLVTGQDTKYPSSTETVFDGAGRPTTVIAKKFGDETKRTVTSYTGDTTTVIPPRGGVATTTVVDALGRTAEVKQYTNADRTASQSMRYRYDKLGRLDQITDASGAKWTYAYDVRGRKTDVTDPDTGTSHTKYDQGDRATDVTDARGITLHTDYDALGRRTAVKKDAATLSAWTYDTVAKGQPATATRYIDGKAYVTETTGYNAYNQPTGTKVTIPAGLGVPAGSYEWSYIYEEHTGLLTDAEQPALGGLPAEVVTSNYDGGGLLWTMNAESDPLISDTRYDHYGRNTVFEYGDFAQHMRTTSVYDDHTGKLTDAYTDRDKAPQRIEDSHYTYDPAGNITQIATNYGQDAARTSDTQCFALDGLARITEAWTNTGSTCAAAPSDAVVGGQDPYWTTYAYDALGNRKTETQHKTAGGPAADTVRAYAEPDAGTHNLPGVTQTGADPHTETYTYTAGNTESRTFKQGSTTTVGQDLDWDEEGHLKSVTGNGQTTSYTYDVDGQRLTRTDSTGTTLYLPGGNELQVDKAGKATGTRYYSTGTQTVAMRTGGKLTFLLADHHGTTTTQVTADAAQAVTRRKTGIFGTARGAQVGPWAGDKGFIGGTKDADTGLTHLGAREYDPAIGRFISVDPILDLNDPQTVNGYSYSG</sequence>
<dbReference type="RefSeq" id="WP_361703181.1">
    <property type="nucleotide sequence ID" value="NZ_JBEZVE010000009.1"/>
</dbReference>
<dbReference type="NCBIfam" id="TIGR03696">
    <property type="entry name" value="Rhs_assc_core"/>
    <property type="match status" value="1"/>
</dbReference>